<dbReference type="Proteomes" id="UP000274033">
    <property type="component" value="Unassembled WGS sequence"/>
</dbReference>
<evidence type="ECO:0000259" key="1">
    <source>
        <dbReference type="Pfam" id="PF19419"/>
    </source>
</evidence>
<organism evidence="2 3">
    <name type="scientific">Lysinibacillus composti</name>
    <dbReference type="NCBI Taxonomy" id="720633"/>
    <lineage>
        <taxon>Bacteria</taxon>
        <taxon>Bacillati</taxon>
        <taxon>Bacillota</taxon>
        <taxon>Bacilli</taxon>
        <taxon>Bacillales</taxon>
        <taxon>Bacillaceae</taxon>
        <taxon>Lysinibacillus</taxon>
    </lineage>
</organism>
<comment type="caution">
    <text evidence="2">The sequence shown here is derived from an EMBL/GenBank/DDBJ whole genome shotgun (WGS) entry which is preliminary data.</text>
</comment>
<feature type="domain" description="DUF5983" evidence="1">
    <location>
        <begin position="11"/>
        <end position="110"/>
    </location>
</feature>
<gene>
    <name evidence="2" type="ORF">EBB45_12505</name>
</gene>
<accession>A0A3N9UQK0</accession>
<protein>
    <recommendedName>
        <fullName evidence="1">DUF5983 domain-containing protein</fullName>
    </recommendedName>
</protein>
<sequence length="160" mass="18510">MLKIDLHTNKVLTLSTAHITLDTAVYILDLIEQGKETGWNELVIYDKPGSGWMINTSDVEDEEMVVSEEATPMLPLELLDLLRLAQDHDCEWLCLNRYIEPLEGLPVFDWAEEINPEQDPSKERYAHTMYYHEFEFSSIELDEEDESEVEVDAELGNLPH</sequence>
<proteinExistence type="predicted"/>
<evidence type="ECO:0000313" key="2">
    <source>
        <dbReference type="EMBL" id="RQW74176.1"/>
    </source>
</evidence>
<dbReference type="RefSeq" id="WP_124765209.1">
    <property type="nucleotide sequence ID" value="NZ_JAFBDY010000010.1"/>
</dbReference>
<dbReference type="InterPro" id="IPR046025">
    <property type="entry name" value="DUF5983"/>
</dbReference>
<reference evidence="2 3" key="1">
    <citation type="journal article" date="2013" name="J. Microbiol.">
        <title>Lysinibacillus chungkukjangi sp. nov., isolated from Chungkukjang, Korean fermented soybean food.</title>
        <authorList>
            <person name="Kim S.J."/>
            <person name="Jang Y.H."/>
            <person name="Hamada M."/>
            <person name="Ahn J.H."/>
            <person name="Weon H.Y."/>
            <person name="Suzuki K."/>
            <person name="Whang K.S."/>
            <person name="Kwon S.W."/>
        </authorList>
    </citation>
    <scope>NUCLEOTIDE SEQUENCE [LARGE SCALE GENOMIC DNA]</scope>
    <source>
        <strain evidence="2 3">MCCC 1A12701</strain>
    </source>
</reference>
<keyword evidence="3" id="KW-1185">Reference proteome</keyword>
<dbReference type="EMBL" id="RRCT01000011">
    <property type="protein sequence ID" value="RQW74176.1"/>
    <property type="molecule type" value="Genomic_DNA"/>
</dbReference>
<name>A0A3N9UQK0_9BACI</name>
<dbReference type="Pfam" id="PF19419">
    <property type="entry name" value="DUF5983"/>
    <property type="match status" value="1"/>
</dbReference>
<dbReference type="AlphaFoldDB" id="A0A3N9UQK0"/>
<evidence type="ECO:0000313" key="3">
    <source>
        <dbReference type="Proteomes" id="UP000274033"/>
    </source>
</evidence>